<dbReference type="Proteomes" id="UP000176938">
    <property type="component" value="Unassembled WGS sequence"/>
</dbReference>
<reference evidence="2 3" key="1">
    <citation type="journal article" date="2016" name="Nat. Commun.">
        <title>Thousands of microbial genomes shed light on interconnected biogeochemical processes in an aquifer system.</title>
        <authorList>
            <person name="Anantharaman K."/>
            <person name="Brown C.T."/>
            <person name="Hug L.A."/>
            <person name="Sharon I."/>
            <person name="Castelle C.J."/>
            <person name="Probst A.J."/>
            <person name="Thomas B.C."/>
            <person name="Singh A."/>
            <person name="Wilkins M.J."/>
            <person name="Karaoz U."/>
            <person name="Brodie E.L."/>
            <person name="Williams K.H."/>
            <person name="Hubbard S.S."/>
            <person name="Banfield J.F."/>
        </authorList>
    </citation>
    <scope>NUCLEOTIDE SEQUENCE [LARGE SCALE GENOMIC DNA]</scope>
</reference>
<evidence type="ECO:0000256" key="1">
    <source>
        <dbReference type="SAM" id="Coils"/>
    </source>
</evidence>
<name>A0A1F4RB69_UNCSA</name>
<dbReference type="EMBL" id="METP01000041">
    <property type="protein sequence ID" value="OGC05418.1"/>
    <property type="molecule type" value="Genomic_DNA"/>
</dbReference>
<evidence type="ECO:0000313" key="3">
    <source>
        <dbReference type="Proteomes" id="UP000176938"/>
    </source>
</evidence>
<evidence type="ECO:0000313" key="2">
    <source>
        <dbReference type="EMBL" id="OGC05418.1"/>
    </source>
</evidence>
<accession>A0A1F4RB69</accession>
<protein>
    <submittedName>
        <fullName evidence="2">Uncharacterized protein</fullName>
    </submittedName>
</protein>
<sequence length="266" mass="29447">MKKTSIIFLAVFFVQSLVFALPLDEQKALKELKNEMAKIQDEIKFLQLRINKSKSESAKTGLVQMMDGHKARLEKYKNKIEMTEKIIGGKSLEPVEETPHKSEMPVEKKIEQERVKEVSQPKWIKFEIGSGAGFFSAATAIIGESRFSLPFLWRSANTSIRVACGLAQSEDTSRRYVPVQVDGILNFPAGVITGVENYLGAGLNYAILTSGHTSGSLGGEIFYGVESDGFEGRVFGEIGYGILRTGFSPAHKGLTVLCGFRKWWGI</sequence>
<feature type="coiled-coil region" evidence="1">
    <location>
        <begin position="29"/>
        <end position="86"/>
    </location>
</feature>
<gene>
    <name evidence="2" type="ORF">A3H38_04735</name>
</gene>
<dbReference type="AlphaFoldDB" id="A0A1F4RB69"/>
<comment type="caution">
    <text evidence="2">The sequence shown here is derived from an EMBL/GenBank/DDBJ whole genome shotgun (WGS) entry which is preliminary data.</text>
</comment>
<keyword evidence="1" id="KW-0175">Coiled coil</keyword>
<proteinExistence type="predicted"/>
<organism evidence="2 3">
    <name type="scientific">candidate division WOR-1 bacterium RIFCSPLOWO2_02_FULL_46_20</name>
    <dbReference type="NCBI Taxonomy" id="1802567"/>
    <lineage>
        <taxon>Bacteria</taxon>
        <taxon>Bacillati</taxon>
        <taxon>Saganbacteria</taxon>
    </lineage>
</organism>